<dbReference type="OrthoDB" id="1373583at2"/>
<keyword evidence="3" id="KW-1185">Reference proteome</keyword>
<name>A0A502ENM6_9FLAO</name>
<sequence length="148" mass="17836">MIKEDVRVERKPNWTMVIFFFVLVGLLMYSIYNNDKQDNYLKSFKGEAIGLMTRVKDHDEYGYTLQYYFYLDKKIRSVITVKEYDSDVLNKFYKVKYDLNNPEEHYIVLEEELEPDSISLVKAGFTKTKYYIYDDGVSCKYIEKSKWK</sequence>
<feature type="transmembrane region" description="Helical" evidence="1">
    <location>
        <begin position="12"/>
        <end position="32"/>
    </location>
</feature>
<organism evidence="2 3">
    <name type="scientific">Flavobacterium pectinovorum</name>
    <dbReference type="NCBI Taxonomy" id="29533"/>
    <lineage>
        <taxon>Bacteria</taxon>
        <taxon>Pseudomonadati</taxon>
        <taxon>Bacteroidota</taxon>
        <taxon>Flavobacteriia</taxon>
        <taxon>Flavobacteriales</taxon>
        <taxon>Flavobacteriaceae</taxon>
        <taxon>Flavobacterium</taxon>
    </lineage>
</organism>
<keyword evidence="1" id="KW-0472">Membrane</keyword>
<evidence type="ECO:0000256" key="1">
    <source>
        <dbReference type="SAM" id="Phobius"/>
    </source>
</evidence>
<protein>
    <recommendedName>
        <fullName evidence="4">DUF3592 domain-containing protein</fullName>
    </recommendedName>
</protein>
<dbReference type="RefSeq" id="WP_140508002.1">
    <property type="nucleotide sequence ID" value="NZ_RCZH01000008.1"/>
</dbReference>
<dbReference type="AlphaFoldDB" id="A0A502ENM6"/>
<dbReference type="Proteomes" id="UP000319700">
    <property type="component" value="Unassembled WGS sequence"/>
</dbReference>
<evidence type="ECO:0008006" key="4">
    <source>
        <dbReference type="Google" id="ProtNLM"/>
    </source>
</evidence>
<reference evidence="2 3" key="1">
    <citation type="journal article" date="2019" name="Environ. Microbiol.">
        <title>Species interactions and distinct microbial communities in high Arctic permafrost affected cryosols are associated with the CH4 and CO2 gas fluxes.</title>
        <authorList>
            <person name="Altshuler I."/>
            <person name="Hamel J."/>
            <person name="Turney S."/>
            <person name="Magnuson E."/>
            <person name="Levesque R."/>
            <person name="Greer C."/>
            <person name="Whyte L.G."/>
        </authorList>
    </citation>
    <scope>NUCLEOTIDE SEQUENCE [LARGE SCALE GENOMIC DNA]</scope>
    <source>
        <strain evidence="2 3">42</strain>
    </source>
</reference>
<comment type="caution">
    <text evidence="2">The sequence shown here is derived from an EMBL/GenBank/DDBJ whole genome shotgun (WGS) entry which is preliminary data.</text>
</comment>
<proteinExistence type="predicted"/>
<keyword evidence="1" id="KW-0812">Transmembrane</keyword>
<gene>
    <name evidence="2" type="ORF">EAH81_14025</name>
</gene>
<dbReference type="EMBL" id="RCZH01000008">
    <property type="protein sequence ID" value="TPG39358.1"/>
    <property type="molecule type" value="Genomic_DNA"/>
</dbReference>
<accession>A0A502ENM6</accession>
<evidence type="ECO:0000313" key="3">
    <source>
        <dbReference type="Proteomes" id="UP000319700"/>
    </source>
</evidence>
<keyword evidence="1" id="KW-1133">Transmembrane helix</keyword>
<evidence type="ECO:0000313" key="2">
    <source>
        <dbReference type="EMBL" id="TPG39358.1"/>
    </source>
</evidence>